<dbReference type="Pfam" id="PF12833">
    <property type="entry name" value="HTH_18"/>
    <property type="match status" value="1"/>
</dbReference>
<gene>
    <name evidence="5" type="ORF">MJB10_12290</name>
</gene>
<dbReference type="InterPro" id="IPR037923">
    <property type="entry name" value="HTH-like"/>
</dbReference>
<evidence type="ECO:0000256" key="1">
    <source>
        <dbReference type="ARBA" id="ARBA00023015"/>
    </source>
</evidence>
<dbReference type="Gene3D" id="1.10.10.60">
    <property type="entry name" value="Homeodomain-like"/>
    <property type="match status" value="2"/>
</dbReference>
<evidence type="ECO:0000313" key="5">
    <source>
        <dbReference type="EMBL" id="WNR46829.1"/>
    </source>
</evidence>
<dbReference type="GO" id="GO:0043565">
    <property type="term" value="F:sequence-specific DNA binding"/>
    <property type="evidence" value="ECO:0007669"/>
    <property type="project" value="InterPro"/>
</dbReference>
<dbReference type="SUPFAM" id="SSF46689">
    <property type="entry name" value="Homeodomain-like"/>
    <property type="match status" value="2"/>
</dbReference>
<dbReference type="EMBL" id="CP130319">
    <property type="protein sequence ID" value="WNR46829.1"/>
    <property type="molecule type" value="Genomic_DNA"/>
</dbReference>
<proteinExistence type="predicted"/>
<dbReference type="SUPFAM" id="SSF51215">
    <property type="entry name" value="Regulatory protein AraC"/>
    <property type="match status" value="1"/>
</dbReference>
<keyword evidence="6" id="KW-1185">Reference proteome</keyword>
<sequence>MNRWTYRGGDVLPEIKLVGYDDLTEAIRLKEHSHEGAFEFVWMERGRAAWQVEEQVYGTGAGEVFITKPDEIHKGRYDIIEPSRFWWLILEAPALHYPTRWWLQPDESEIASFINEMWALPRVINVGSEAGVIFRRMRQAIEQGGPLTRMKTCTAVLELILLLIRSRDHVNDDTSVTADLIDELCCRMAHSLHEPLSVPEMVRHMGLSEAHFFRVFQEHTGFTPWDYMNNLRIEEACRLLETTNFRITEIAMELGFATSQHFATSFKRRKLRTPTQWRQEKWVGGRRSGI</sequence>
<reference evidence="5" key="1">
    <citation type="submission" date="2022-02" db="EMBL/GenBank/DDBJ databases">
        <title>Paenibacillus sp. MBLB1832 Whole Genome Shotgun Sequencing.</title>
        <authorList>
            <person name="Hwang C.Y."/>
            <person name="Cho E.-S."/>
            <person name="Seo M.-J."/>
        </authorList>
    </citation>
    <scope>NUCLEOTIDE SEQUENCE</scope>
    <source>
        <strain evidence="5">MBLB1832</strain>
    </source>
</reference>
<dbReference type="Proteomes" id="UP001304650">
    <property type="component" value="Chromosome"/>
</dbReference>
<name>A0AA96LT66_9BACL</name>
<dbReference type="InterPro" id="IPR018060">
    <property type="entry name" value="HTH_AraC"/>
</dbReference>
<keyword evidence="1" id="KW-0805">Transcription regulation</keyword>
<dbReference type="InterPro" id="IPR003313">
    <property type="entry name" value="AraC-bd"/>
</dbReference>
<protein>
    <submittedName>
        <fullName evidence="5">AraC family transcriptional regulator</fullName>
    </submittedName>
</protein>
<accession>A0AA96LT66</accession>
<feature type="domain" description="HTH araC/xylS-type" evidence="4">
    <location>
        <begin position="182"/>
        <end position="280"/>
    </location>
</feature>
<keyword evidence="2" id="KW-0238">DNA-binding</keyword>
<dbReference type="RefSeq" id="WP_314805225.1">
    <property type="nucleotide sequence ID" value="NZ_CP130319.1"/>
</dbReference>
<dbReference type="KEGG" id="proo:MJB10_12290"/>
<evidence type="ECO:0000256" key="2">
    <source>
        <dbReference type="ARBA" id="ARBA00023125"/>
    </source>
</evidence>
<keyword evidence="3" id="KW-0804">Transcription</keyword>
<evidence type="ECO:0000313" key="6">
    <source>
        <dbReference type="Proteomes" id="UP001304650"/>
    </source>
</evidence>
<dbReference type="Pfam" id="PF02311">
    <property type="entry name" value="AraC_binding"/>
    <property type="match status" value="1"/>
</dbReference>
<evidence type="ECO:0000256" key="3">
    <source>
        <dbReference type="ARBA" id="ARBA00023163"/>
    </source>
</evidence>
<evidence type="ECO:0000259" key="4">
    <source>
        <dbReference type="PROSITE" id="PS01124"/>
    </source>
</evidence>
<dbReference type="AlphaFoldDB" id="A0AA96LT66"/>
<dbReference type="SMART" id="SM00342">
    <property type="entry name" value="HTH_ARAC"/>
    <property type="match status" value="1"/>
</dbReference>
<dbReference type="PROSITE" id="PS01124">
    <property type="entry name" value="HTH_ARAC_FAMILY_2"/>
    <property type="match status" value="1"/>
</dbReference>
<organism evidence="5 6">
    <name type="scientific">Paenibacillus roseopurpureus</name>
    <dbReference type="NCBI Taxonomy" id="2918901"/>
    <lineage>
        <taxon>Bacteria</taxon>
        <taxon>Bacillati</taxon>
        <taxon>Bacillota</taxon>
        <taxon>Bacilli</taxon>
        <taxon>Bacillales</taxon>
        <taxon>Paenibacillaceae</taxon>
        <taxon>Paenibacillus</taxon>
    </lineage>
</organism>
<dbReference type="InterPro" id="IPR009057">
    <property type="entry name" value="Homeodomain-like_sf"/>
</dbReference>
<dbReference type="InterPro" id="IPR050204">
    <property type="entry name" value="AraC_XylS_family_regulators"/>
</dbReference>
<dbReference type="PANTHER" id="PTHR46796">
    <property type="entry name" value="HTH-TYPE TRANSCRIPTIONAL ACTIVATOR RHAS-RELATED"/>
    <property type="match status" value="1"/>
</dbReference>
<dbReference type="GO" id="GO:0003700">
    <property type="term" value="F:DNA-binding transcription factor activity"/>
    <property type="evidence" value="ECO:0007669"/>
    <property type="project" value="InterPro"/>
</dbReference>
<dbReference type="PANTHER" id="PTHR46796:SF6">
    <property type="entry name" value="ARAC SUBFAMILY"/>
    <property type="match status" value="1"/>
</dbReference>